<evidence type="ECO:0000313" key="14">
    <source>
        <dbReference type="Proteomes" id="UP000319383"/>
    </source>
</evidence>
<evidence type="ECO:0000256" key="5">
    <source>
        <dbReference type="ARBA" id="ARBA00019077"/>
    </source>
</evidence>
<dbReference type="AlphaFoldDB" id="A0A517ZN03"/>
<comment type="subcellular location">
    <subcellularLocation>
        <location evidence="1">Cell inner membrane</location>
        <topology evidence="1">Single-pass membrane protein</topology>
        <orientation evidence="1">Cytoplasmic side</orientation>
    </subcellularLocation>
    <subcellularLocation>
        <location evidence="11">Cell membrane</location>
    </subcellularLocation>
</comment>
<dbReference type="FunFam" id="3.40.50.2000:FF:000032">
    <property type="entry name" value="3-deoxy-D-manno-octulosonic acid transferase"/>
    <property type="match status" value="1"/>
</dbReference>
<keyword evidence="11" id="KW-0812">Transmembrane</keyword>
<evidence type="ECO:0000256" key="2">
    <source>
        <dbReference type="ARBA" id="ARBA00004713"/>
    </source>
</evidence>
<evidence type="ECO:0000313" key="13">
    <source>
        <dbReference type="EMBL" id="QDU43858.1"/>
    </source>
</evidence>
<evidence type="ECO:0000256" key="8">
    <source>
        <dbReference type="ARBA" id="ARBA00049183"/>
    </source>
</evidence>
<keyword evidence="11" id="KW-1133">Transmembrane helix</keyword>
<organism evidence="13 14">
    <name type="scientific">Symmachiella dynata</name>
    <dbReference type="NCBI Taxonomy" id="2527995"/>
    <lineage>
        <taxon>Bacteria</taxon>
        <taxon>Pseudomonadati</taxon>
        <taxon>Planctomycetota</taxon>
        <taxon>Planctomycetia</taxon>
        <taxon>Planctomycetales</taxon>
        <taxon>Planctomycetaceae</taxon>
        <taxon>Symmachiella</taxon>
    </lineage>
</organism>
<dbReference type="InterPro" id="IPR039901">
    <property type="entry name" value="Kdotransferase"/>
</dbReference>
<dbReference type="PANTHER" id="PTHR42755">
    <property type="entry name" value="3-DEOXY-MANNO-OCTULOSONATE CYTIDYLYLTRANSFERASE"/>
    <property type="match status" value="1"/>
</dbReference>
<comment type="pathway">
    <text evidence="2 11">Bacterial outer membrane biogenesis; LPS core biosynthesis.</text>
</comment>
<dbReference type="GO" id="GO:0043842">
    <property type="term" value="F:Kdo transferase activity"/>
    <property type="evidence" value="ECO:0007669"/>
    <property type="project" value="UniProtKB-EC"/>
</dbReference>
<dbReference type="Pfam" id="PF04413">
    <property type="entry name" value="Glycos_transf_N"/>
    <property type="match status" value="1"/>
</dbReference>
<keyword evidence="11" id="KW-0448">Lipopolysaccharide biosynthesis</keyword>
<keyword evidence="11" id="KW-0472">Membrane</keyword>
<accession>A0A517ZN03</accession>
<comment type="function">
    <text evidence="11">Involved in lipopolysaccharide (LPS) biosynthesis. Catalyzes the transfer of 3-deoxy-D-manno-octulosonate (Kdo) residue(s) from CMP-Kdo to lipid IV(A), the tetraacyldisaccharide-1,4'-bisphosphate precursor of lipid A.</text>
</comment>
<feature type="active site" description="Proton acceptor" evidence="9">
    <location>
        <position position="70"/>
    </location>
</feature>
<feature type="transmembrane region" description="Helical" evidence="11">
    <location>
        <begin position="12"/>
        <end position="31"/>
    </location>
</feature>
<evidence type="ECO:0000259" key="12">
    <source>
        <dbReference type="Pfam" id="PF04413"/>
    </source>
</evidence>
<dbReference type="SUPFAM" id="SSF53756">
    <property type="entry name" value="UDP-Glycosyltransferase/glycogen phosphorylase"/>
    <property type="match status" value="1"/>
</dbReference>
<keyword evidence="11" id="KW-1003">Cell membrane</keyword>
<evidence type="ECO:0000256" key="4">
    <source>
        <dbReference type="ARBA" id="ARBA00012621"/>
    </source>
</evidence>
<reference evidence="13 14" key="1">
    <citation type="submission" date="2019-02" db="EMBL/GenBank/DDBJ databases">
        <title>Deep-cultivation of Planctomycetes and their phenomic and genomic characterization uncovers novel biology.</title>
        <authorList>
            <person name="Wiegand S."/>
            <person name="Jogler M."/>
            <person name="Boedeker C."/>
            <person name="Pinto D."/>
            <person name="Vollmers J."/>
            <person name="Rivas-Marin E."/>
            <person name="Kohn T."/>
            <person name="Peeters S.H."/>
            <person name="Heuer A."/>
            <person name="Rast P."/>
            <person name="Oberbeckmann S."/>
            <person name="Bunk B."/>
            <person name="Jeske O."/>
            <person name="Meyerdierks A."/>
            <person name="Storesund J.E."/>
            <person name="Kallscheuer N."/>
            <person name="Luecker S."/>
            <person name="Lage O.M."/>
            <person name="Pohl T."/>
            <person name="Merkel B.J."/>
            <person name="Hornburger P."/>
            <person name="Mueller R.-W."/>
            <person name="Bruemmer F."/>
            <person name="Labrenz M."/>
            <person name="Spormann A.M."/>
            <person name="Op den Camp H."/>
            <person name="Overmann J."/>
            <person name="Amann R."/>
            <person name="Jetten M.S.M."/>
            <person name="Mascher T."/>
            <person name="Medema M.H."/>
            <person name="Devos D.P."/>
            <person name="Kaster A.-K."/>
            <person name="Ovreas L."/>
            <person name="Rohde M."/>
            <person name="Galperin M.Y."/>
            <person name="Jogler C."/>
        </authorList>
    </citation>
    <scope>NUCLEOTIDE SEQUENCE [LARGE SCALE GENOMIC DNA]</scope>
    <source>
        <strain evidence="13 14">Mal52</strain>
    </source>
</reference>
<comment type="catalytic activity">
    <reaction evidence="8 11">
        <text>lipid IVA (E. coli) + CMP-3-deoxy-beta-D-manno-octulosonate = alpha-Kdo-(2-&gt;6)-lipid IVA (E. coli) + CMP + H(+)</text>
        <dbReference type="Rhea" id="RHEA:28066"/>
        <dbReference type="ChEBI" id="CHEBI:15378"/>
        <dbReference type="ChEBI" id="CHEBI:58603"/>
        <dbReference type="ChEBI" id="CHEBI:60364"/>
        <dbReference type="ChEBI" id="CHEBI:60377"/>
        <dbReference type="ChEBI" id="CHEBI:85987"/>
        <dbReference type="EC" id="2.4.99.12"/>
    </reaction>
</comment>
<evidence type="ECO:0000256" key="7">
    <source>
        <dbReference type="ARBA" id="ARBA00031445"/>
    </source>
</evidence>
<feature type="domain" description="3-deoxy-D-manno-octulosonic-acid transferase N-terminal" evidence="12">
    <location>
        <begin position="43"/>
        <end position="220"/>
    </location>
</feature>
<proteinExistence type="inferred from homology"/>
<name>A0A517ZN03_9PLAN</name>
<dbReference type="InterPro" id="IPR038107">
    <property type="entry name" value="Glycos_transf_N_sf"/>
</dbReference>
<evidence type="ECO:0000256" key="3">
    <source>
        <dbReference type="ARBA" id="ARBA00006380"/>
    </source>
</evidence>
<keyword evidence="14" id="KW-1185">Reference proteome</keyword>
<evidence type="ECO:0000256" key="11">
    <source>
        <dbReference type="RuleBase" id="RU365103"/>
    </source>
</evidence>
<dbReference type="GO" id="GO:0005886">
    <property type="term" value="C:plasma membrane"/>
    <property type="evidence" value="ECO:0007669"/>
    <property type="project" value="UniProtKB-SubCell"/>
</dbReference>
<dbReference type="EMBL" id="CP036276">
    <property type="protein sequence ID" value="QDU43858.1"/>
    <property type="molecule type" value="Genomic_DNA"/>
</dbReference>
<dbReference type="GO" id="GO:0009244">
    <property type="term" value="P:lipopolysaccharide core region biosynthetic process"/>
    <property type="evidence" value="ECO:0007669"/>
    <property type="project" value="UniProtKB-UniRule"/>
</dbReference>
<dbReference type="GO" id="GO:0009245">
    <property type="term" value="P:lipid A biosynthetic process"/>
    <property type="evidence" value="ECO:0007669"/>
    <property type="project" value="TreeGrafter"/>
</dbReference>
<evidence type="ECO:0000256" key="9">
    <source>
        <dbReference type="PIRSR" id="PIRSR639901-1"/>
    </source>
</evidence>
<sequence length="453" mass="50444">MPGWLLNHLKSWSLNLTYLTMLVIISPIVLWRMLTQGKYCVGWNERLLGCVPQPKDNKPCLWLHAVSVGEVMQLRPVVAALRSQHPDYHFVITTTTVTGRDVADKSFPDDTVCYFPFDFTWSVRRAFRRLRPVAVVLVELEIWPNLILETDRINVPVILINGRLSANSFRGYTRFCYLVRGLLESVHTFAIQNEIYAQRMRALGAPPERVHVTGSIKFDAVETDRYNPQTTEIRRAFAIADDAPVFIAGSTQSPEEDYALAAYREIRKSVPQLRLILVPRHKERFEEVARLVQSQGFALTRRSTVTSGDSTGGDSANVSPVLLLDTLGELSACWGLADIAFVGGSLTKRGGQNMIEPAGYGAAVLFGPNTRNFRDVVEILLKNDAAAVVHNAEELTTRVQALLQSRSTRLEMGRRAQQLVLAQQGATTRTVALISQVLPKTASCEARSGKRAA</sequence>
<feature type="site" description="Transition state stabilizer" evidence="10">
    <location>
        <position position="139"/>
    </location>
</feature>
<dbReference type="FunFam" id="3.40.50.11720:FF:000001">
    <property type="entry name" value="3-deoxy-D-manno-octulosonic acid transferase"/>
    <property type="match status" value="1"/>
</dbReference>
<evidence type="ECO:0000256" key="6">
    <source>
        <dbReference type="ARBA" id="ARBA00022679"/>
    </source>
</evidence>
<evidence type="ECO:0000256" key="10">
    <source>
        <dbReference type="PIRSR" id="PIRSR639901-2"/>
    </source>
</evidence>
<protein>
    <recommendedName>
        <fullName evidence="5 11">3-deoxy-D-manno-octulosonic acid transferase</fullName>
        <shortName evidence="11">Kdo transferase</shortName>
        <ecNumber evidence="4 11">2.4.99.12</ecNumber>
    </recommendedName>
    <alternativeName>
        <fullName evidence="7 11">Lipid IV(A) 3-deoxy-D-manno-octulosonic acid transferase</fullName>
    </alternativeName>
</protein>
<gene>
    <name evidence="13" type="primary">waaA</name>
    <name evidence="13" type="ORF">Mal52_23350</name>
</gene>
<dbReference type="PANTHER" id="PTHR42755:SF1">
    <property type="entry name" value="3-DEOXY-D-MANNO-OCTULOSONIC ACID TRANSFERASE, MITOCHONDRIAL-RELATED"/>
    <property type="match status" value="1"/>
</dbReference>
<keyword evidence="6 11" id="KW-0808">Transferase</keyword>
<dbReference type="Proteomes" id="UP000319383">
    <property type="component" value="Chromosome"/>
</dbReference>
<dbReference type="Gene3D" id="3.40.50.11720">
    <property type="entry name" value="3-Deoxy-D-manno-octulosonic-acid transferase, N-terminal domain"/>
    <property type="match status" value="1"/>
</dbReference>
<dbReference type="InterPro" id="IPR007507">
    <property type="entry name" value="Glycos_transf_N"/>
</dbReference>
<dbReference type="KEGG" id="sdyn:Mal52_23350"/>
<feature type="site" description="Transition state stabilizer" evidence="10">
    <location>
        <position position="217"/>
    </location>
</feature>
<dbReference type="Gene3D" id="3.40.50.2000">
    <property type="entry name" value="Glycogen Phosphorylase B"/>
    <property type="match status" value="1"/>
</dbReference>
<keyword evidence="13" id="KW-0328">Glycosyltransferase</keyword>
<evidence type="ECO:0000256" key="1">
    <source>
        <dbReference type="ARBA" id="ARBA00004388"/>
    </source>
</evidence>
<dbReference type="RefSeq" id="WP_231962604.1">
    <property type="nucleotide sequence ID" value="NZ_CP036276.1"/>
</dbReference>
<comment type="similarity">
    <text evidence="3">Belongs to the glycosyltransferase group 1 family. Glycosyltransferase 30 subfamily.</text>
</comment>
<dbReference type="EC" id="2.4.99.12" evidence="4 11"/>
<dbReference type="UniPathway" id="UPA00958"/>